<gene>
    <name evidence="1" type="ORF">DSL64_13075</name>
</gene>
<keyword evidence="2" id="KW-1185">Reference proteome</keyword>
<dbReference type="OrthoDB" id="959738at2"/>
<accession>A0A3D8YAJ5</accession>
<proteinExistence type="predicted"/>
<evidence type="ECO:0000313" key="1">
    <source>
        <dbReference type="EMBL" id="REA60836.1"/>
    </source>
</evidence>
<organism evidence="1 2">
    <name type="scientific">Dyadobacter luteus</name>
    <dbReference type="NCBI Taxonomy" id="2259619"/>
    <lineage>
        <taxon>Bacteria</taxon>
        <taxon>Pseudomonadati</taxon>
        <taxon>Bacteroidota</taxon>
        <taxon>Cytophagia</taxon>
        <taxon>Cytophagales</taxon>
        <taxon>Spirosomataceae</taxon>
        <taxon>Dyadobacter</taxon>
    </lineage>
</organism>
<reference evidence="1 2" key="1">
    <citation type="submission" date="2018-07" db="EMBL/GenBank/DDBJ databases">
        <title>Dyadobacter roseus sp. nov., isolated from rose rhizosphere soil.</title>
        <authorList>
            <person name="Chen L."/>
        </authorList>
    </citation>
    <scope>NUCLEOTIDE SEQUENCE [LARGE SCALE GENOMIC DNA]</scope>
    <source>
        <strain evidence="1 2">RS19</strain>
    </source>
</reference>
<dbReference type="Proteomes" id="UP000256373">
    <property type="component" value="Unassembled WGS sequence"/>
</dbReference>
<protein>
    <submittedName>
        <fullName evidence="1">Uncharacterized protein</fullName>
    </submittedName>
</protein>
<dbReference type="EMBL" id="QNUL01000009">
    <property type="protein sequence ID" value="REA60836.1"/>
    <property type="molecule type" value="Genomic_DNA"/>
</dbReference>
<comment type="caution">
    <text evidence="1">The sequence shown here is derived from an EMBL/GenBank/DDBJ whole genome shotgun (WGS) entry which is preliminary data.</text>
</comment>
<sequence length="98" mass="11561">MKLEKTFLLPTGRTVKIIAEPTAKNEIPFNKEDFDILIKEPKEEEFHPPIGETHPKYWKLKKLNPREVKLIEIKYSGLSEKQIRNTLKEFEKIRASVN</sequence>
<dbReference type="AlphaFoldDB" id="A0A3D8YAJ5"/>
<evidence type="ECO:0000313" key="2">
    <source>
        <dbReference type="Proteomes" id="UP000256373"/>
    </source>
</evidence>
<dbReference type="RefSeq" id="WP_115831358.1">
    <property type="nucleotide sequence ID" value="NZ_QNUL01000009.1"/>
</dbReference>
<name>A0A3D8YAJ5_9BACT</name>